<dbReference type="GO" id="GO:0070034">
    <property type="term" value="F:telomerase RNA binding"/>
    <property type="evidence" value="ECO:0007669"/>
    <property type="project" value="TreeGrafter"/>
</dbReference>
<dbReference type="VEuPathDB" id="FungiDB:F4678DRAFT_436960"/>
<dbReference type="PANTHER" id="PTHR12066:SF0">
    <property type="entry name" value="TELOMERASE REVERSE TRANSCRIPTASE"/>
    <property type="match status" value="1"/>
</dbReference>
<keyword evidence="3" id="KW-0695">RNA-directed DNA polymerase</keyword>
<dbReference type="GO" id="GO:0042162">
    <property type="term" value="F:telomeric DNA binding"/>
    <property type="evidence" value="ECO:0007669"/>
    <property type="project" value="TreeGrafter"/>
</dbReference>
<dbReference type="Proteomes" id="UP001148614">
    <property type="component" value="Unassembled WGS sequence"/>
</dbReference>
<feature type="domain" description="Deacetylase sirtuin-type" evidence="4">
    <location>
        <begin position="1"/>
        <end position="284"/>
    </location>
</feature>
<keyword evidence="2 3" id="KW-0479">Metal-binding</keyword>
<dbReference type="InterPro" id="IPR003545">
    <property type="entry name" value="Telomerase_RT"/>
</dbReference>
<proteinExistence type="inferred from homology"/>
<dbReference type="EC" id="2.7.7.49" evidence="3"/>
<dbReference type="GO" id="GO:0000333">
    <property type="term" value="C:telomerase catalytic core complex"/>
    <property type="evidence" value="ECO:0007669"/>
    <property type="project" value="TreeGrafter"/>
</dbReference>
<dbReference type="PROSITE" id="PS50305">
    <property type="entry name" value="SIRTUIN"/>
    <property type="match status" value="1"/>
</dbReference>
<dbReference type="GO" id="GO:0046872">
    <property type="term" value="F:metal ion binding"/>
    <property type="evidence" value="ECO:0007669"/>
    <property type="project" value="UniProtKB-KW"/>
</dbReference>
<feature type="binding site" evidence="2">
    <location>
        <position position="144"/>
    </location>
    <ligand>
        <name>Zn(2+)</name>
        <dbReference type="ChEBI" id="CHEBI:29105"/>
    </ligand>
</feature>
<reference evidence="5" key="1">
    <citation type="submission" date="2022-07" db="EMBL/GenBank/DDBJ databases">
        <title>Genome Sequence of Xylaria arbuscula.</title>
        <authorList>
            <person name="Buettner E."/>
        </authorList>
    </citation>
    <scope>NUCLEOTIDE SEQUENCE</scope>
    <source>
        <strain evidence="5">VT107</strain>
    </source>
</reference>
<keyword evidence="1" id="KW-0520">NAD</keyword>
<dbReference type="AlphaFoldDB" id="A0A9W8TJL0"/>
<evidence type="ECO:0000256" key="1">
    <source>
        <dbReference type="ARBA" id="ARBA00023027"/>
    </source>
</evidence>
<dbReference type="PANTHER" id="PTHR12066">
    <property type="entry name" value="TELOMERASE REVERSE TRANSCRIPTASE"/>
    <property type="match status" value="1"/>
</dbReference>
<protein>
    <recommendedName>
        <fullName evidence="3">Telomerase reverse transcriptase</fullName>
        <ecNumber evidence="3">2.7.7.49</ecNumber>
    </recommendedName>
    <alternativeName>
        <fullName evidence="3">Telomerase catalytic subunit</fullName>
    </alternativeName>
</protein>
<evidence type="ECO:0000259" key="4">
    <source>
        <dbReference type="PROSITE" id="PS50305"/>
    </source>
</evidence>
<accession>A0A9W8TJL0</accession>
<dbReference type="InterPro" id="IPR026590">
    <property type="entry name" value="Ssirtuin_cat_dom"/>
</dbReference>
<comment type="caution">
    <text evidence="5">The sequence shown here is derived from an EMBL/GenBank/DDBJ whole genome shotgun (WGS) entry which is preliminary data.</text>
</comment>
<feature type="binding site" evidence="2">
    <location>
        <position position="147"/>
    </location>
    <ligand>
        <name>Zn(2+)</name>
        <dbReference type="ChEBI" id="CHEBI:29105"/>
    </ligand>
</feature>
<keyword evidence="6" id="KW-1185">Reference proteome</keyword>
<evidence type="ECO:0000256" key="3">
    <source>
        <dbReference type="RuleBase" id="RU365061"/>
    </source>
</evidence>
<evidence type="ECO:0000256" key="2">
    <source>
        <dbReference type="PROSITE-ProRule" id="PRU00236"/>
    </source>
</evidence>
<name>A0A9W8TJL0_9PEZI</name>
<dbReference type="EMBL" id="JANPWZ010001953">
    <property type="protein sequence ID" value="KAJ3562112.1"/>
    <property type="molecule type" value="Genomic_DNA"/>
</dbReference>
<comment type="catalytic activity">
    <reaction evidence="3">
        <text>DNA(n) + a 2'-deoxyribonucleoside 5'-triphosphate = DNA(n+1) + diphosphate</text>
        <dbReference type="Rhea" id="RHEA:22508"/>
        <dbReference type="Rhea" id="RHEA-COMP:17339"/>
        <dbReference type="Rhea" id="RHEA-COMP:17340"/>
        <dbReference type="ChEBI" id="CHEBI:33019"/>
        <dbReference type="ChEBI" id="CHEBI:61560"/>
        <dbReference type="ChEBI" id="CHEBI:173112"/>
        <dbReference type="EC" id="2.7.7.49"/>
    </reaction>
</comment>
<dbReference type="GO" id="GO:0000781">
    <property type="term" value="C:chromosome, telomeric region"/>
    <property type="evidence" value="ECO:0007669"/>
    <property type="project" value="UniProtKB-SubCell"/>
</dbReference>
<feature type="binding site" evidence="2">
    <location>
        <position position="166"/>
    </location>
    <ligand>
        <name>Zn(2+)</name>
        <dbReference type="ChEBI" id="CHEBI:29105"/>
    </ligand>
</feature>
<organism evidence="5 6">
    <name type="scientific">Xylaria arbuscula</name>
    <dbReference type="NCBI Taxonomy" id="114810"/>
    <lineage>
        <taxon>Eukaryota</taxon>
        <taxon>Fungi</taxon>
        <taxon>Dikarya</taxon>
        <taxon>Ascomycota</taxon>
        <taxon>Pezizomycotina</taxon>
        <taxon>Sordariomycetes</taxon>
        <taxon>Xylariomycetidae</taxon>
        <taxon>Xylariales</taxon>
        <taxon>Xylariaceae</taxon>
        <taxon>Xylaria</taxon>
    </lineage>
</organism>
<keyword evidence="3" id="KW-0808">Transferase</keyword>
<dbReference type="InterPro" id="IPR029035">
    <property type="entry name" value="DHS-like_NAD/FAD-binding_dom"/>
</dbReference>
<feature type="binding site" evidence="2">
    <location>
        <position position="169"/>
    </location>
    <ligand>
        <name>Zn(2+)</name>
        <dbReference type="ChEBI" id="CHEBI:29105"/>
    </ligand>
</feature>
<keyword evidence="2" id="KW-0862">Zinc</keyword>
<sequence>MRLLPKEDGIRPVINLSRRRLAKGMARTKALSPSINTVLAPVGQMLRLERELHPERLGSAIFSVGDIYTRIKAFKACVLASSSASTSLPPFYFAKGPDIFTRKRFLRGQLHSTAGSMPRLKRVDYDECIPRILMLHGDIRHAYCVVCRSIVVLEPESFQGSRPPSCRSCASRQRRAAAIGVLRPRIRLYDQDDGAIDDEAIQLVVADDSRAPLDALLVVGTALRIPGAARLVDKLLASVRLFADGGVTAWVNPLVQPPTSLASRFDLKVSVEADALVDMVEPIS</sequence>
<dbReference type="Gene3D" id="3.40.50.1220">
    <property type="entry name" value="TPP-binding domain"/>
    <property type="match status" value="1"/>
</dbReference>
<keyword evidence="3" id="KW-0460">Magnesium</keyword>
<keyword evidence="3" id="KW-0158">Chromosome</keyword>
<evidence type="ECO:0000313" key="6">
    <source>
        <dbReference type="Proteomes" id="UP001148614"/>
    </source>
</evidence>
<keyword evidence="3" id="KW-0548">Nucleotidyltransferase</keyword>
<feature type="active site" description="Proton acceptor" evidence="2">
    <location>
        <position position="136"/>
    </location>
</feature>
<comment type="subcellular location">
    <subcellularLocation>
        <location evidence="3">Nucleus</location>
    </subcellularLocation>
    <subcellularLocation>
        <location evidence="3">Chromosome</location>
        <location evidence="3">Telomere</location>
    </subcellularLocation>
</comment>
<dbReference type="GO" id="GO:0003720">
    <property type="term" value="F:telomerase activity"/>
    <property type="evidence" value="ECO:0007669"/>
    <property type="project" value="InterPro"/>
</dbReference>
<dbReference type="SUPFAM" id="SSF52467">
    <property type="entry name" value="DHS-like NAD/FAD-binding domain"/>
    <property type="match status" value="1"/>
</dbReference>
<keyword evidence="3" id="KW-0539">Nucleus</keyword>
<comment type="function">
    <text evidence="3">Telomerase is a ribonucleoprotein enzyme essential for the replication of chromosome termini in most eukaryotes. It elongates telomeres. It is a reverse transcriptase that adds simple sequence repeats to chromosome ends by copying a template sequence within the RNA component of the enzyme.</text>
</comment>
<keyword evidence="3" id="KW-0779">Telomere</keyword>
<evidence type="ECO:0000313" key="5">
    <source>
        <dbReference type="EMBL" id="KAJ3562112.1"/>
    </source>
</evidence>
<dbReference type="GO" id="GO:0007004">
    <property type="term" value="P:telomere maintenance via telomerase"/>
    <property type="evidence" value="ECO:0007669"/>
    <property type="project" value="TreeGrafter"/>
</dbReference>
<comment type="similarity">
    <text evidence="3">Belongs to the reverse transcriptase family. Telomerase subfamily.</text>
</comment>
<gene>
    <name evidence="5" type="ORF">NPX13_g8685</name>
</gene>